<feature type="compositionally biased region" description="Basic and acidic residues" evidence="1">
    <location>
        <begin position="29"/>
        <end position="40"/>
    </location>
</feature>
<keyword evidence="3" id="KW-1185">Reference proteome</keyword>
<feature type="non-terminal residue" evidence="2">
    <location>
        <position position="40"/>
    </location>
</feature>
<protein>
    <submittedName>
        <fullName evidence="2">Uncharacterized protein</fullName>
    </submittedName>
</protein>
<accession>A0A484APH6</accession>
<comment type="caution">
    <text evidence="2">The sequence shown here is derived from an EMBL/GenBank/DDBJ whole genome shotgun (WGS) entry which is preliminary data.</text>
</comment>
<feature type="region of interest" description="Disordered" evidence="1">
    <location>
        <begin position="1"/>
        <end position="40"/>
    </location>
</feature>
<sequence>MHLADEFEEQEKNRDKLRQQAMDDAGGDVEYRRMDNEAKP</sequence>
<dbReference type="Proteomes" id="UP000295192">
    <property type="component" value="Unassembled WGS sequence"/>
</dbReference>
<reference evidence="2 3" key="1">
    <citation type="journal article" date="2019" name="J. Hered.">
        <title>An Improved Genome Assembly for Drosophila navojoa, the Basal Species in the mojavensis Cluster.</title>
        <authorList>
            <person name="Vanderlinde T."/>
            <person name="Dupim E.G."/>
            <person name="Nazario-Yepiz N.O."/>
            <person name="Carvalho A.B."/>
        </authorList>
    </citation>
    <scope>NUCLEOTIDE SEQUENCE [LARGE SCALE GENOMIC DNA]</scope>
    <source>
        <strain evidence="2">Navoj_Jal97</strain>
        <tissue evidence="2">Whole organism</tissue>
    </source>
</reference>
<evidence type="ECO:0000313" key="2">
    <source>
        <dbReference type="EMBL" id="TDG38152.1"/>
    </source>
</evidence>
<organism evidence="2 3">
    <name type="scientific">Drosophila navojoa</name>
    <name type="common">Fruit fly</name>
    <dbReference type="NCBI Taxonomy" id="7232"/>
    <lineage>
        <taxon>Eukaryota</taxon>
        <taxon>Metazoa</taxon>
        <taxon>Ecdysozoa</taxon>
        <taxon>Arthropoda</taxon>
        <taxon>Hexapoda</taxon>
        <taxon>Insecta</taxon>
        <taxon>Pterygota</taxon>
        <taxon>Neoptera</taxon>
        <taxon>Endopterygota</taxon>
        <taxon>Diptera</taxon>
        <taxon>Brachycera</taxon>
        <taxon>Muscomorpha</taxon>
        <taxon>Ephydroidea</taxon>
        <taxon>Drosophilidae</taxon>
        <taxon>Drosophila</taxon>
    </lineage>
</organism>
<dbReference type="AlphaFoldDB" id="A0A484APH6"/>
<gene>
    <name evidence="2" type="ORF">AWZ03_015426</name>
</gene>
<name>A0A484APH6_DRONA</name>
<dbReference type="EMBL" id="LSRL02009792">
    <property type="protein sequence ID" value="TDG38152.1"/>
    <property type="molecule type" value="Genomic_DNA"/>
</dbReference>
<evidence type="ECO:0000256" key="1">
    <source>
        <dbReference type="SAM" id="MobiDB-lite"/>
    </source>
</evidence>
<evidence type="ECO:0000313" key="3">
    <source>
        <dbReference type="Proteomes" id="UP000295192"/>
    </source>
</evidence>
<proteinExistence type="predicted"/>